<comment type="caution">
    <text evidence="1">The sequence shown here is derived from an EMBL/GenBank/DDBJ whole genome shotgun (WGS) entry which is preliminary data.</text>
</comment>
<dbReference type="GO" id="GO:0003677">
    <property type="term" value="F:DNA binding"/>
    <property type="evidence" value="ECO:0007669"/>
    <property type="project" value="UniProtKB-KW"/>
</dbReference>
<dbReference type="Gene3D" id="3.30.1310.10">
    <property type="entry name" value="Nucleoid-associated protein YbaB-like domain"/>
    <property type="match status" value="1"/>
</dbReference>
<dbReference type="SUPFAM" id="SSF82607">
    <property type="entry name" value="YbaB-like"/>
    <property type="match status" value="1"/>
</dbReference>
<sequence length="139" mass="14464">MTDPSSAFDALAGRIADIERRFAGLRDDLTELSGTATDESGLVTATVDVTGVLTGLTLAPAALRLGTEGIAELVLEAYGKARTAAVTQMEERTEGLDATLGAGLTELFGKPGDFSAMRRLEETVDRLGRLGGRLPDAPA</sequence>
<dbReference type="Pfam" id="PF02575">
    <property type="entry name" value="YbaB_DNA_bd"/>
    <property type="match status" value="1"/>
</dbReference>
<dbReference type="InterPro" id="IPR036894">
    <property type="entry name" value="YbaB-like_sf"/>
</dbReference>
<accession>A0A3A9ZUH7</accession>
<keyword evidence="1" id="KW-0238">DNA-binding</keyword>
<gene>
    <name evidence="1" type="ORF">D7193_28280</name>
</gene>
<proteinExistence type="predicted"/>
<dbReference type="Proteomes" id="UP000279968">
    <property type="component" value="Unassembled WGS sequence"/>
</dbReference>
<dbReference type="InterPro" id="IPR004401">
    <property type="entry name" value="YbaB/EbfC"/>
</dbReference>
<dbReference type="EMBL" id="RBAN01000006">
    <property type="protein sequence ID" value="RKN51813.1"/>
    <property type="molecule type" value="Genomic_DNA"/>
</dbReference>
<reference evidence="1 2" key="1">
    <citation type="journal article" date="2015" name="Int. J. Syst. Evol. Microbiol.">
        <title>Micromonospora costi sp. nov., isolated from a leaf of Costus speciosus.</title>
        <authorList>
            <person name="Thawai C."/>
        </authorList>
    </citation>
    <scope>NUCLEOTIDE SEQUENCE [LARGE SCALE GENOMIC DNA]</scope>
    <source>
        <strain evidence="1 2">CS1-12</strain>
    </source>
</reference>
<evidence type="ECO:0000313" key="1">
    <source>
        <dbReference type="EMBL" id="RKN51813.1"/>
    </source>
</evidence>
<protein>
    <submittedName>
        <fullName evidence="1">YbaB/EbfC family DNA-binding protein</fullName>
    </submittedName>
</protein>
<organism evidence="1 2">
    <name type="scientific">Micromonospora costi</name>
    <dbReference type="NCBI Taxonomy" id="1530042"/>
    <lineage>
        <taxon>Bacteria</taxon>
        <taxon>Bacillati</taxon>
        <taxon>Actinomycetota</taxon>
        <taxon>Actinomycetes</taxon>
        <taxon>Micromonosporales</taxon>
        <taxon>Micromonosporaceae</taxon>
        <taxon>Micromonospora</taxon>
    </lineage>
</organism>
<keyword evidence="2" id="KW-1185">Reference proteome</keyword>
<dbReference type="OrthoDB" id="4554579at2"/>
<name>A0A3A9ZUH7_9ACTN</name>
<dbReference type="AlphaFoldDB" id="A0A3A9ZUH7"/>
<evidence type="ECO:0000313" key="2">
    <source>
        <dbReference type="Proteomes" id="UP000279968"/>
    </source>
</evidence>
<dbReference type="RefSeq" id="WP_120782677.1">
    <property type="nucleotide sequence ID" value="NZ_JBHLUP010000002.1"/>
</dbReference>